<evidence type="ECO:0000256" key="1">
    <source>
        <dbReference type="ARBA" id="ARBA00038414"/>
    </source>
</evidence>
<evidence type="ECO:0000313" key="2">
    <source>
        <dbReference type="EMBL" id="CUJ98492.1"/>
    </source>
</evidence>
<reference evidence="3" key="1">
    <citation type="submission" date="2015-09" db="EMBL/GenBank/DDBJ databases">
        <authorList>
            <person name="Rodrigo-Torres Lidia"/>
            <person name="Arahal R.David."/>
        </authorList>
    </citation>
    <scope>NUCLEOTIDE SEQUENCE [LARGE SCALE GENOMIC DNA]</scope>
    <source>
        <strain evidence="3">CECT 7735</strain>
    </source>
</reference>
<dbReference type="PANTHER" id="PTHR28047:SF5">
    <property type="entry name" value="PROTEIN DCG1"/>
    <property type="match status" value="1"/>
</dbReference>
<name>A0A0P1IG43_9RHOB</name>
<dbReference type="STRING" id="1715693.PH7735_02082"/>
<dbReference type="GeneID" id="83881114"/>
<comment type="similarity">
    <text evidence="1">Belongs to the HyuE racemase family.</text>
</comment>
<keyword evidence="3" id="KW-1185">Reference proteome</keyword>
<dbReference type="Pfam" id="PF01177">
    <property type="entry name" value="Asp_Glu_race"/>
    <property type="match status" value="1"/>
</dbReference>
<sequence>MAVILINPNSTEAMTDSALRAARLAAPALQFEGWTSHKGPASIEGAADGALAVAPLLDLVQKASDQGAQVIIIACFDDTGLAAAQGLATCPVIGIGQASFTLARLYSGATSVVTTVQAAVPVIEANIKAQGFADVITHVSAAHVPVLALETNPEHAAQEFNAAIERLPKGTRNLILGCAGAVSIKSRVQQKTDCRVIDGVSAAAQLCKALVG</sequence>
<dbReference type="InterPro" id="IPR015942">
    <property type="entry name" value="Asp/Glu/hydantoin_racemase"/>
</dbReference>
<dbReference type="EMBL" id="CYTW01000002">
    <property type="protein sequence ID" value="CUJ98492.1"/>
    <property type="molecule type" value="Genomic_DNA"/>
</dbReference>
<dbReference type="AlphaFoldDB" id="A0A0P1IG43"/>
<evidence type="ECO:0000313" key="3">
    <source>
        <dbReference type="Proteomes" id="UP000051870"/>
    </source>
</evidence>
<dbReference type="InterPro" id="IPR053714">
    <property type="entry name" value="Iso_Racemase_Enz_sf"/>
</dbReference>
<dbReference type="RefSeq" id="WP_058311294.1">
    <property type="nucleotide sequence ID" value="NZ_CYTW01000002.1"/>
</dbReference>
<dbReference type="GO" id="GO:0047661">
    <property type="term" value="F:amino-acid racemase activity"/>
    <property type="evidence" value="ECO:0007669"/>
    <property type="project" value="InterPro"/>
</dbReference>
<dbReference type="Gene3D" id="3.40.50.12500">
    <property type="match status" value="1"/>
</dbReference>
<gene>
    <name evidence="2" type="ORF">PH7735_02082</name>
</gene>
<dbReference type="PANTHER" id="PTHR28047">
    <property type="entry name" value="PROTEIN DCG1"/>
    <property type="match status" value="1"/>
</dbReference>
<accession>A0A0P1IG43</accession>
<proteinExistence type="inferred from homology"/>
<dbReference type="Proteomes" id="UP000051870">
    <property type="component" value="Unassembled WGS sequence"/>
</dbReference>
<dbReference type="InterPro" id="IPR052186">
    <property type="entry name" value="Hydantoin_racemase-like"/>
</dbReference>
<protein>
    <submittedName>
        <fullName evidence="2">Hydantoin racemase</fullName>
    </submittedName>
</protein>
<organism evidence="2 3">
    <name type="scientific">Shimia thalassica</name>
    <dbReference type="NCBI Taxonomy" id="1715693"/>
    <lineage>
        <taxon>Bacteria</taxon>
        <taxon>Pseudomonadati</taxon>
        <taxon>Pseudomonadota</taxon>
        <taxon>Alphaproteobacteria</taxon>
        <taxon>Rhodobacterales</taxon>
        <taxon>Roseobacteraceae</taxon>
    </lineage>
</organism>